<dbReference type="PROSITE" id="PS50268">
    <property type="entry name" value="CADHERIN_2"/>
    <property type="match status" value="10"/>
</dbReference>
<dbReference type="FunFam" id="2.60.40.60:FF:000048">
    <property type="entry name" value="protocadherin-15 isoform X1"/>
    <property type="match status" value="1"/>
</dbReference>
<feature type="compositionally biased region" description="Polar residues" evidence="9">
    <location>
        <begin position="1518"/>
        <end position="1532"/>
    </location>
</feature>
<dbReference type="InterPro" id="IPR056989">
    <property type="entry name" value="PCDH15_12th_dom"/>
</dbReference>
<keyword evidence="4" id="KW-0677">Repeat</keyword>
<dbReference type="InterPro" id="IPR020894">
    <property type="entry name" value="Cadherin_CS"/>
</dbReference>
<feature type="domain" description="Cadherin" evidence="11">
    <location>
        <begin position="660"/>
        <end position="760"/>
    </location>
</feature>
<feature type="compositionally biased region" description="Basic and acidic residues" evidence="9">
    <location>
        <begin position="1572"/>
        <end position="1584"/>
    </location>
</feature>
<protein>
    <submittedName>
        <fullName evidence="12">Protocadherin-related 15b</fullName>
    </submittedName>
</protein>
<dbReference type="InterPro" id="IPR039808">
    <property type="entry name" value="Cadherin"/>
</dbReference>
<evidence type="ECO:0000256" key="10">
    <source>
        <dbReference type="SAM" id="Phobius"/>
    </source>
</evidence>
<feature type="region of interest" description="Disordered" evidence="9">
    <location>
        <begin position="1487"/>
        <end position="1652"/>
    </location>
</feature>
<feature type="domain" description="Cadherin" evidence="11">
    <location>
        <begin position="219"/>
        <end position="336"/>
    </location>
</feature>
<feature type="compositionally biased region" description="Gly residues" evidence="9">
    <location>
        <begin position="1585"/>
        <end position="1597"/>
    </location>
</feature>
<evidence type="ECO:0000313" key="13">
    <source>
        <dbReference type="Proteomes" id="UP000005207"/>
    </source>
</evidence>
<reference evidence="12" key="1">
    <citation type="submission" date="2025-08" db="UniProtKB">
        <authorList>
            <consortium name="Ensembl"/>
        </authorList>
    </citation>
    <scope>IDENTIFICATION</scope>
</reference>
<feature type="region of interest" description="Disordered" evidence="9">
    <location>
        <begin position="1766"/>
        <end position="1900"/>
    </location>
</feature>
<dbReference type="GO" id="GO:0008013">
    <property type="term" value="F:beta-catenin binding"/>
    <property type="evidence" value="ECO:0007669"/>
    <property type="project" value="TreeGrafter"/>
</dbReference>
<keyword evidence="5 8" id="KW-0106">Calcium</keyword>
<dbReference type="FunFam" id="2.60.40.60:FF:000047">
    <property type="entry name" value="protocadherin-15 isoform X1"/>
    <property type="match status" value="1"/>
</dbReference>
<keyword evidence="13" id="KW-1185">Reference proteome</keyword>
<dbReference type="Gene3D" id="2.60.40.3430">
    <property type="match status" value="1"/>
</dbReference>
<dbReference type="GO" id="GO:0007156">
    <property type="term" value="P:homophilic cell adhesion via plasma membrane adhesion molecules"/>
    <property type="evidence" value="ECO:0007669"/>
    <property type="project" value="InterPro"/>
</dbReference>
<dbReference type="InterPro" id="IPR030718">
    <property type="entry name" value="EC_dom_sf"/>
</dbReference>
<feature type="domain" description="Cadherin" evidence="11">
    <location>
        <begin position="558"/>
        <end position="658"/>
    </location>
</feature>
<comment type="subcellular location">
    <subcellularLocation>
        <location evidence="1">Membrane</location>
        <topology evidence="1">Single-pass membrane protein</topology>
    </subcellularLocation>
</comment>
<dbReference type="GeneTree" id="ENSGT00940000156675"/>
<keyword evidence="2 10" id="KW-0812">Transmembrane</keyword>
<feature type="compositionally biased region" description="Basic residues" evidence="9">
    <location>
        <begin position="1851"/>
        <end position="1869"/>
    </location>
</feature>
<dbReference type="Proteomes" id="UP000005207">
    <property type="component" value="Unplaced"/>
</dbReference>
<dbReference type="GO" id="GO:0045296">
    <property type="term" value="F:cadherin binding"/>
    <property type="evidence" value="ECO:0007669"/>
    <property type="project" value="TreeGrafter"/>
</dbReference>
<name>A0A669EJY7_ORENI</name>
<dbReference type="FunFam" id="2.60.40.60:FF:000050">
    <property type="entry name" value="protocadherin-15 isoform X1"/>
    <property type="match status" value="1"/>
</dbReference>
<feature type="domain" description="Cadherin" evidence="11">
    <location>
        <begin position="872"/>
        <end position="980"/>
    </location>
</feature>
<evidence type="ECO:0000256" key="1">
    <source>
        <dbReference type="ARBA" id="ARBA00004167"/>
    </source>
</evidence>
<dbReference type="GO" id="GO:0016339">
    <property type="term" value="P:calcium-dependent cell-cell adhesion via plasma membrane cell adhesion molecules"/>
    <property type="evidence" value="ECO:0007669"/>
    <property type="project" value="TreeGrafter"/>
</dbReference>
<evidence type="ECO:0000256" key="4">
    <source>
        <dbReference type="ARBA" id="ARBA00022737"/>
    </source>
</evidence>
<dbReference type="FunFam" id="2.60.40.60:FF:000070">
    <property type="entry name" value="protocadherin-15 isoform X1"/>
    <property type="match status" value="1"/>
</dbReference>
<dbReference type="Pfam" id="PF18432">
    <property type="entry name" value="ECD"/>
    <property type="match status" value="1"/>
</dbReference>
<feature type="compositionally biased region" description="Basic and acidic residues" evidence="9">
    <location>
        <begin position="1508"/>
        <end position="1517"/>
    </location>
</feature>
<dbReference type="SMART" id="SM00112">
    <property type="entry name" value="CA"/>
    <property type="match status" value="11"/>
</dbReference>
<evidence type="ECO:0000256" key="3">
    <source>
        <dbReference type="ARBA" id="ARBA00022729"/>
    </source>
</evidence>
<feature type="transmembrane region" description="Helical" evidence="10">
    <location>
        <begin position="1326"/>
        <end position="1349"/>
    </location>
</feature>
<dbReference type="GO" id="GO:0016477">
    <property type="term" value="P:cell migration"/>
    <property type="evidence" value="ECO:0007669"/>
    <property type="project" value="TreeGrafter"/>
</dbReference>
<feature type="domain" description="Cadherin" evidence="11">
    <location>
        <begin position="982"/>
        <end position="1089"/>
    </location>
</feature>
<dbReference type="Pfam" id="PF23206">
    <property type="entry name" value="PCDH15_12th"/>
    <property type="match status" value="1"/>
</dbReference>
<keyword evidence="7 10" id="KW-0472">Membrane</keyword>
<dbReference type="PANTHER" id="PTHR24027:SF438">
    <property type="entry name" value="CADHERIN 23"/>
    <property type="match status" value="1"/>
</dbReference>
<feature type="domain" description="Cadherin" evidence="11">
    <location>
        <begin position="337"/>
        <end position="450"/>
    </location>
</feature>
<dbReference type="CDD" id="cd11304">
    <property type="entry name" value="Cadherin_repeat"/>
    <property type="match status" value="10"/>
</dbReference>
<dbReference type="SUPFAM" id="SSF49313">
    <property type="entry name" value="Cadherin-like"/>
    <property type="match status" value="10"/>
</dbReference>
<dbReference type="InterPro" id="IPR002126">
    <property type="entry name" value="Cadherin-like_dom"/>
</dbReference>
<evidence type="ECO:0000256" key="6">
    <source>
        <dbReference type="ARBA" id="ARBA00022989"/>
    </source>
</evidence>
<dbReference type="GO" id="GO:0007043">
    <property type="term" value="P:cell-cell junction assembly"/>
    <property type="evidence" value="ECO:0007669"/>
    <property type="project" value="TreeGrafter"/>
</dbReference>
<evidence type="ECO:0000259" key="11">
    <source>
        <dbReference type="PROSITE" id="PS50268"/>
    </source>
</evidence>
<evidence type="ECO:0000256" key="5">
    <source>
        <dbReference type="ARBA" id="ARBA00022837"/>
    </source>
</evidence>
<keyword evidence="6 10" id="KW-1133">Transmembrane helix</keyword>
<accession>A0A669EJY7</accession>
<dbReference type="PANTHER" id="PTHR24027">
    <property type="entry name" value="CADHERIN-23"/>
    <property type="match status" value="1"/>
</dbReference>
<feature type="compositionally biased region" description="Basic and acidic residues" evidence="9">
    <location>
        <begin position="2056"/>
        <end position="2071"/>
    </location>
</feature>
<feature type="domain" description="Cadherin" evidence="11">
    <location>
        <begin position="89"/>
        <end position="206"/>
    </location>
</feature>
<dbReference type="PRINTS" id="PR00205">
    <property type="entry name" value="CADHERIN"/>
</dbReference>
<dbReference type="Gene3D" id="2.60.40.60">
    <property type="entry name" value="Cadherins"/>
    <property type="match status" value="10"/>
</dbReference>
<sequence length="2114" mass="232015">MHINGVAEGPDRTISLSLRDNNDRWVILDPSKQALYLNSTGRVLDRDPPSYIHSIVVQVQCTNELIGTVILHEVRIVVRDRNDNEPRFQQPRYYVAVNELTPVGTTIFSGFSGNNGATDIDDGPNGQIEYTIQYNPRDPTANRTFDIPLTLFGSVVLRERLNYEDITRYLVIIQANDRAPNPSGRRTATTTLTVDVLDGDDLGPMFLPCTLVGNTRDCSPITYKANVLELIEPSKANPLNVTPPIQAVDQDRNIQPPSDRPGILYSILIGKPESYVEYFRLNRTTAELLLLKPIDREYYRRFDLVIKAEQDNGHPLPAFASLQIEVLDENNQAPYFLQPSYHGYISEASPVGTTIATSASLSVPLAIIALDNDVEETRDPQLQFSLDSYSHVFSVSATGIKRYLTLVQPVDRETQDSYTFTLVASDGVQESTAVTVAITVLDANDNTPTFPNVSYNVNLFIDMMPGEAVLQLSAFDSDAGQNGLITYRILAGHQGHFVIGNSSGIITVAPGVELSVGQSYALTVEAMDNGPEPHRRSSITTVYIEVLPPNNQSPPRFPRQQYNLEISEAMRTGATLLNLQAVDRERDPITYKIQSGDVQGHFALQQNSGYLVLDKPLDRETLDYYTLVVTASDGHPEGTSTATVNIVVTDVNDNDPLFNTSLPVNLTVIEEQNHAYVGQVKATDPDLGASGQVHYRLVNHQGLFSINATGAITTAVPLDREVKGHYYLTVEAWDGAENPRRSRLTLHVTVLDVDDNSPIFTQQTYNVNLPENSPKGTVILQLKAIDADLNSNLTYRIRTEGSDQDITQLFHIDSRTGELSVLKVLDFEALAESEPTYTFTVEALDTKGNMPPGLASVTVRIMDMNDFFPVFSQSVYRGMVAPNAVKGTIVTTVMANDSDPAGTPAGLVRYKVDQEAYPYSASIFGVEEQTGHVVTRVNLNEEPNMKFSLVVVAYDHGEPVKKNTTLVEITVLQPSVIPVFTQEEYRFLPVSEEAAVGTPVGVILAAAVNQTIVYSIMEGNEGGVFALNETTGVIYTAKPLDYETNASYVLKVEADSMRVVSSNLRAPSKTNTAKVVIDVQDENDHAPVFTRPLYIGGVAEDAKTFTSVLQVQALDKDTGNYSSIIYRLIAPPPASKDTKDTKDGFIIEPHSGVVKTAIMYRNMRRSYFKFEVVATDNYGQGHSSKADIVVSVVNQLDMQVVVSNVPPTYVEKNKEKLLSILERYVQDQIPGAKVVVETIGPHRHGDGMEQEDYTKSDLMIYAIDPLTNRAVSREELYKFLDGKLLDMNKEFQPFLPPGGRILEIRTPEVVTSVKKAMQTVGYTEGALLALAVIIIICCVPAILIVIITYKQRQAECAKTARIQMALPTGKPGGGTANNLYEELGDNAMRGYGQHETQQLLRPSLLRPEELSMESGIDPGHDYYTQDYYNYDHGYDLPQYGSRRKLISPSGLYDEYGEVVVDDDGSYYYSPQESDGEVRRKVQGDKLAPHPSHLQAQPTPAPRKTHGHVRTEVDKKQEGGTTANTKPKSSSAATRLKALMRVSTTLSSAGKKSGQPPAIHPPWNKARIGPIEEGGRGGEKVEEGKAGGVRTGFENGGAGKRENKRVGRDEAVEIRRERGGRGEMETWGRSNRGGGSNNAVGGGGGGIRPEHRGRLPGLLSSGQSFNRDGSMVIDGSYFQMSTEASKPPAMEQKLNGALSVISLARRLQGPARVGGGQWSNGESWDTGKMYGSIGDMSVSALVSEGATGDEGRRWEFGEPNSSIEGWWRKEQRFRGGVQSDSETGSGSKESPSEFSFSDASSHTLGVPAETDEAEYDTETEKTESDSGNGKEEESQDEQREWSESETEDERKKMSRKPAKRKQGSRKRRVKLVFDREYETSSTGEESAPETQRGRLSSTHNSQVNVNGSIYVAQNGSIIRTRRSVNTTGPTQTTTTNNNLKLPSPIFSSRLAKHFKKLDKMAATLEERVPLNSFTTTPDGGCKTLRTFQSSGTVATTTTTSSFSNPDSKTLNVFNTQQSSVSLGSTGTSNAGLESAASKSNLLKAVQEGTEQPQSTAERNESEEAERESKVDGSNDDTDGLVIREPLECPSDRTQSDEEELWMGPWNSLHIPMTKL</sequence>
<dbReference type="GO" id="GO:0005912">
    <property type="term" value="C:adherens junction"/>
    <property type="evidence" value="ECO:0007669"/>
    <property type="project" value="TreeGrafter"/>
</dbReference>
<dbReference type="GO" id="GO:0032420">
    <property type="term" value="C:stereocilium"/>
    <property type="evidence" value="ECO:0007669"/>
    <property type="project" value="InterPro"/>
</dbReference>
<feature type="domain" description="Cadherin" evidence="11">
    <location>
        <begin position="761"/>
        <end position="871"/>
    </location>
</feature>
<dbReference type="InterPro" id="IPR015919">
    <property type="entry name" value="Cadherin-like_sf"/>
</dbReference>
<feature type="domain" description="Cadherin" evidence="11">
    <location>
        <begin position="1090"/>
        <end position="1209"/>
    </location>
</feature>
<dbReference type="GO" id="GO:0048839">
    <property type="term" value="P:inner ear development"/>
    <property type="evidence" value="ECO:0007669"/>
    <property type="project" value="InterPro"/>
</dbReference>
<reference evidence="12" key="2">
    <citation type="submission" date="2025-09" db="UniProtKB">
        <authorList>
            <consortium name="Ensembl"/>
        </authorList>
    </citation>
    <scope>IDENTIFICATION</scope>
</reference>
<dbReference type="InParanoid" id="A0A669EJY7"/>
<feature type="compositionally biased region" description="Basic and acidic residues" evidence="9">
    <location>
        <begin position="2083"/>
        <end position="2094"/>
    </location>
</feature>
<dbReference type="FunFam" id="2.60.40.60:FF:000057">
    <property type="entry name" value="protocadherin-15 isoform X1"/>
    <property type="match status" value="1"/>
</dbReference>
<dbReference type="GO" id="GO:0044331">
    <property type="term" value="P:cell-cell adhesion mediated by cadherin"/>
    <property type="evidence" value="ECO:0007669"/>
    <property type="project" value="TreeGrafter"/>
</dbReference>
<dbReference type="GO" id="GO:0007605">
    <property type="term" value="P:sensory perception of sound"/>
    <property type="evidence" value="ECO:0007669"/>
    <property type="project" value="InterPro"/>
</dbReference>
<dbReference type="GO" id="GO:0016342">
    <property type="term" value="C:catenin complex"/>
    <property type="evidence" value="ECO:0007669"/>
    <property type="project" value="TreeGrafter"/>
</dbReference>
<feature type="compositionally biased region" description="Gly residues" evidence="9">
    <location>
        <begin position="1630"/>
        <end position="1646"/>
    </location>
</feature>
<evidence type="ECO:0000256" key="2">
    <source>
        <dbReference type="ARBA" id="ARBA00022692"/>
    </source>
</evidence>
<gene>
    <name evidence="12" type="primary">PCDH15</name>
    <name evidence="12" type="synonym">LOC100711820</name>
</gene>
<feature type="domain" description="Cadherin" evidence="11">
    <location>
        <begin position="451"/>
        <end position="557"/>
    </location>
</feature>
<dbReference type="FunFam" id="2.60.40.60:FF:000033">
    <property type="entry name" value="FAT atypical cadherin 1"/>
    <property type="match status" value="1"/>
</dbReference>
<dbReference type="Pfam" id="PF00028">
    <property type="entry name" value="Cadherin"/>
    <property type="match status" value="8"/>
</dbReference>
<dbReference type="GO" id="GO:0005509">
    <property type="term" value="F:calcium ion binding"/>
    <property type="evidence" value="ECO:0007669"/>
    <property type="project" value="UniProtKB-UniRule"/>
</dbReference>
<dbReference type="GO" id="GO:0000902">
    <property type="term" value="P:cell morphogenesis"/>
    <property type="evidence" value="ECO:0007669"/>
    <property type="project" value="TreeGrafter"/>
</dbReference>
<evidence type="ECO:0000256" key="8">
    <source>
        <dbReference type="PROSITE-ProRule" id="PRU00043"/>
    </source>
</evidence>
<feature type="compositionally biased region" description="Basic and acidic residues" evidence="9">
    <location>
        <begin position="1817"/>
        <end position="1841"/>
    </location>
</feature>
<feature type="compositionally biased region" description="Basic and acidic residues" evidence="9">
    <location>
        <begin position="1598"/>
        <end position="1625"/>
    </location>
</feature>
<feature type="compositionally biased region" description="Polar residues" evidence="9">
    <location>
        <begin position="1777"/>
        <end position="1787"/>
    </location>
</feature>
<dbReference type="InterPro" id="IPR041149">
    <property type="entry name" value="EC_dom"/>
</dbReference>
<dbReference type="Ensembl" id="ENSONIT00000050012.1">
    <property type="protein sequence ID" value="ENSONIP00000071724.1"/>
    <property type="gene ID" value="ENSONIG00000016438.2"/>
</dbReference>
<evidence type="ECO:0000256" key="9">
    <source>
        <dbReference type="SAM" id="MobiDB-lite"/>
    </source>
</evidence>
<dbReference type="FunFam" id="2.60.40.60:FF:000015">
    <property type="entry name" value="FAT atypical cadherin 1"/>
    <property type="match status" value="1"/>
</dbReference>
<organism evidence="12 13">
    <name type="scientific">Oreochromis niloticus</name>
    <name type="common">Nile tilapia</name>
    <name type="synonym">Tilapia nilotica</name>
    <dbReference type="NCBI Taxonomy" id="8128"/>
    <lineage>
        <taxon>Eukaryota</taxon>
        <taxon>Metazoa</taxon>
        <taxon>Chordata</taxon>
        <taxon>Craniata</taxon>
        <taxon>Vertebrata</taxon>
        <taxon>Euteleostomi</taxon>
        <taxon>Actinopterygii</taxon>
        <taxon>Neopterygii</taxon>
        <taxon>Teleostei</taxon>
        <taxon>Neoteleostei</taxon>
        <taxon>Acanthomorphata</taxon>
        <taxon>Ovalentaria</taxon>
        <taxon>Cichlomorphae</taxon>
        <taxon>Cichliformes</taxon>
        <taxon>Cichlidae</taxon>
        <taxon>African cichlids</taxon>
        <taxon>Pseudocrenilabrinae</taxon>
        <taxon>Oreochromini</taxon>
        <taxon>Oreochromis</taxon>
    </lineage>
</organism>
<proteinExistence type="predicted"/>
<keyword evidence="3" id="KW-0732">Signal</keyword>
<dbReference type="GO" id="GO:0034332">
    <property type="term" value="P:adherens junction organization"/>
    <property type="evidence" value="ECO:0007669"/>
    <property type="project" value="TreeGrafter"/>
</dbReference>
<feature type="compositionally biased region" description="Low complexity" evidence="9">
    <location>
        <begin position="1791"/>
        <end position="1800"/>
    </location>
</feature>
<dbReference type="PROSITE" id="PS00232">
    <property type="entry name" value="CADHERIN_1"/>
    <property type="match status" value="4"/>
</dbReference>
<evidence type="ECO:0000313" key="12">
    <source>
        <dbReference type="Ensembl" id="ENSONIP00000071724.1"/>
    </source>
</evidence>
<feature type="region of interest" description="Disordered" evidence="9">
    <location>
        <begin position="2044"/>
        <end position="2105"/>
    </location>
</feature>
<dbReference type="FunFam" id="2.60.40.60:FF:000055">
    <property type="entry name" value="protocadherin-15 isoform X1"/>
    <property type="match status" value="1"/>
</dbReference>
<evidence type="ECO:0000256" key="7">
    <source>
        <dbReference type="ARBA" id="ARBA00023136"/>
    </source>
</evidence>